<evidence type="ECO:0000256" key="1">
    <source>
        <dbReference type="SAM" id="Phobius"/>
    </source>
</evidence>
<dbReference type="EMBL" id="JBBPCN010000001">
    <property type="protein sequence ID" value="MEK8070974.1"/>
    <property type="molecule type" value="Genomic_DNA"/>
</dbReference>
<keyword evidence="3" id="KW-1185">Reference proteome</keyword>
<gene>
    <name evidence="2" type="ORF">AABD04_08980</name>
</gene>
<feature type="transmembrane region" description="Helical" evidence="1">
    <location>
        <begin position="192"/>
        <end position="211"/>
    </location>
</feature>
<accession>A0ABU9CUA5</accession>
<organism evidence="2 3">
    <name type="scientific">Rhodococcus navarretei</name>
    <dbReference type="NCBI Taxonomy" id="3128981"/>
    <lineage>
        <taxon>Bacteria</taxon>
        <taxon>Bacillati</taxon>
        <taxon>Actinomycetota</taxon>
        <taxon>Actinomycetes</taxon>
        <taxon>Mycobacteriales</taxon>
        <taxon>Nocardiaceae</taxon>
        <taxon>Rhodococcus</taxon>
    </lineage>
</organism>
<evidence type="ECO:0008006" key="4">
    <source>
        <dbReference type="Google" id="ProtNLM"/>
    </source>
</evidence>
<dbReference type="Proteomes" id="UP001456513">
    <property type="component" value="Unassembled WGS sequence"/>
</dbReference>
<keyword evidence="1" id="KW-0812">Transmembrane</keyword>
<feature type="transmembrane region" description="Helical" evidence="1">
    <location>
        <begin position="62"/>
        <end position="87"/>
    </location>
</feature>
<keyword evidence="1" id="KW-1133">Transmembrane helix</keyword>
<protein>
    <recommendedName>
        <fullName evidence="4">ABC transporter permease</fullName>
    </recommendedName>
</protein>
<comment type="caution">
    <text evidence="2">The sequence shown here is derived from an EMBL/GenBank/DDBJ whole genome shotgun (WGS) entry which is preliminary data.</text>
</comment>
<keyword evidence="1" id="KW-0472">Membrane</keyword>
<evidence type="ECO:0000313" key="3">
    <source>
        <dbReference type="Proteomes" id="UP001456513"/>
    </source>
</evidence>
<reference evidence="2 3" key="1">
    <citation type="submission" date="2024-03" db="EMBL/GenBank/DDBJ databases">
        <title>Rhodococcus navarretei sp. nov. and Pseudarthrobacter quantumdoti sp. nov., two new species with the ability to biosynthesize Quantum Dots isolated from soil samples at Union Glacier, Antarctica.</title>
        <authorList>
            <person name="Vargas M."/>
        </authorList>
    </citation>
    <scope>NUCLEOTIDE SEQUENCE [LARGE SCALE GENOMIC DNA]</scope>
    <source>
        <strain evidence="2 3">EXRC-4A-4</strain>
    </source>
</reference>
<feature type="transmembrane region" description="Helical" evidence="1">
    <location>
        <begin position="163"/>
        <end position="185"/>
    </location>
</feature>
<evidence type="ECO:0000313" key="2">
    <source>
        <dbReference type="EMBL" id="MEK8070974.1"/>
    </source>
</evidence>
<feature type="transmembrane region" description="Helical" evidence="1">
    <location>
        <begin position="108"/>
        <end position="131"/>
    </location>
</feature>
<name>A0ABU9CUA5_9NOCA</name>
<proteinExistence type="predicted"/>
<dbReference type="RefSeq" id="WP_341440939.1">
    <property type="nucleotide sequence ID" value="NZ_JBBPCN010000001.1"/>
</dbReference>
<sequence length="354" mass="39668">MMRSAWRLNRTPLLISLSAIAILITTTLTAGFYVPRYPQMSWSFLRMCSRWNDVGPCRPETALTLSTLCALLLPLLLGMFVGVPAFARELDTRTHVLALTQSASRITWYLATVVVVFLPISAAMTGLGLALKWATGLSRNSSIADYGPSVSFSLFDFPHFETAGVVLGAYTLLMLLVGSTVVLAFRSTVVSMLATFFIFLFIVPVAFTWIARDHYGSPAVVSEPISGLYRESEYPPDPYYTTDGTWVVDAGYVDTSGAEVRPRVDRCRQPYPDDYWSPRTGETDGERSERMRLDNLDRAARFDDCMREQGVDRFDIRYYTEDKFWQFQAIETGLMLSFGFVASGVGMLAVRRLT</sequence>
<feature type="transmembrane region" description="Helical" evidence="1">
    <location>
        <begin position="327"/>
        <end position="350"/>
    </location>
</feature>